<evidence type="ECO:0000313" key="15">
    <source>
        <dbReference type="EMBL" id="MTT76368.1"/>
    </source>
</evidence>
<feature type="transmembrane region" description="Helical" evidence="14">
    <location>
        <begin position="234"/>
        <end position="252"/>
    </location>
</feature>
<dbReference type="Proteomes" id="UP000443070">
    <property type="component" value="Unassembled WGS sequence"/>
</dbReference>
<evidence type="ECO:0000256" key="10">
    <source>
        <dbReference type="ARBA" id="ARBA00023136"/>
    </source>
</evidence>
<keyword evidence="6" id="KW-0769">Symport</keyword>
<dbReference type="GO" id="GO:0006814">
    <property type="term" value="P:sodium ion transport"/>
    <property type="evidence" value="ECO:0007669"/>
    <property type="project" value="UniProtKB-KW"/>
</dbReference>
<comment type="similarity">
    <text evidence="2 13">Belongs to the sodium:solute symporter (SSF) (TC 2.A.21) family.</text>
</comment>
<feature type="transmembrane region" description="Helical" evidence="14">
    <location>
        <begin position="398"/>
        <end position="423"/>
    </location>
</feature>
<dbReference type="GO" id="GO:0005886">
    <property type="term" value="C:plasma membrane"/>
    <property type="evidence" value="ECO:0007669"/>
    <property type="project" value="UniProtKB-SubCell"/>
</dbReference>
<sequence length="461" mass="49902">MDLKTCLYVGFALYTIFVIYVGFIGSKKIKGLSDFAVASESMGPISLGLAFAASFFSAATFLGYVGYAYAWGASALWIFLAIFGGSTLGFIVIAKGVRDSNTKIKALSLPDWLGEMYKSDFLRALVSIIVMIQMFYVAGQLSAGGTLLSGLLDIDYSTAVIAVTVVTIVYVTLGGLFADVYTSIGQTCLMMFAGVIVFLSGFFFFKGGITEVSTIIAARDPLLTAVINPKSLHMYSYATVFGVILIEFAFSGQPQLLTKILALKDPKDMKKMIWTWIVASFCCMLVIFGGLYMLALNPDLQQPDYAVVEYVRAYFHPIISTLLAVSIVAALMSTACGLLLVMTTCIANDLFIKTLVKRKIINIPQEKAQRIAFMMTKILPAVFGIICVLMTLHPPQFMGVMVWIGISGVASATLAPMLIAIIWPERINATAAIWGAIAGEATYMVVYLFTNIEKSVMAAGA</sequence>
<dbReference type="OrthoDB" id="9810181at2"/>
<dbReference type="Gene3D" id="1.20.1730.10">
    <property type="entry name" value="Sodium/glucose cotransporter"/>
    <property type="match status" value="1"/>
</dbReference>
<evidence type="ECO:0000313" key="18">
    <source>
        <dbReference type="Proteomes" id="UP000484547"/>
    </source>
</evidence>
<dbReference type="InterPro" id="IPR050277">
    <property type="entry name" value="Sodium:Solute_Symporter"/>
</dbReference>
<dbReference type="InterPro" id="IPR038377">
    <property type="entry name" value="Na/Glc_symporter_sf"/>
</dbReference>
<keyword evidence="9" id="KW-0406">Ion transport</keyword>
<keyword evidence="5 14" id="KW-0812">Transmembrane</keyword>
<keyword evidence="17" id="KW-1185">Reference proteome</keyword>
<name>A0A7X3BW06_9FIRM</name>
<dbReference type="PANTHER" id="PTHR48086">
    <property type="entry name" value="SODIUM/PROLINE SYMPORTER-RELATED"/>
    <property type="match status" value="1"/>
</dbReference>
<evidence type="ECO:0000313" key="17">
    <source>
        <dbReference type="Proteomes" id="UP000443070"/>
    </source>
</evidence>
<proteinExistence type="inferred from homology"/>
<dbReference type="RefSeq" id="WP_155164153.1">
    <property type="nucleotide sequence ID" value="NZ_WNBG01000006.1"/>
</dbReference>
<dbReference type="EMBL" id="WNBM01000006">
    <property type="protein sequence ID" value="MTT76368.1"/>
    <property type="molecule type" value="Genomic_DNA"/>
</dbReference>
<dbReference type="InterPro" id="IPR001734">
    <property type="entry name" value="Na/solute_symporter"/>
</dbReference>
<dbReference type="EMBL" id="WNBW01000006">
    <property type="protein sequence ID" value="MTU04432.1"/>
    <property type="molecule type" value="Genomic_DNA"/>
</dbReference>
<evidence type="ECO:0000256" key="6">
    <source>
        <dbReference type="ARBA" id="ARBA00022847"/>
    </source>
</evidence>
<organism evidence="15 18">
    <name type="scientific">Phascolarctobacterium faecium</name>
    <dbReference type="NCBI Taxonomy" id="33025"/>
    <lineage>
        <taxon>Bacteria</taxon>
        <taxon>Bacillati</taxon>
        <taxon>Bacillota</taxon>
        <taxon>Negativicutes</taxon>
        <taxon>Acidaminococcales</taxon>
        <taxon>Acidaminococcaceae</taxon>
        <taxon>Phascolarctobacterium</taxon>
    </lineage>
</organism>
<feature type="transmembrane region" description="Helical" evidence="14">
    <location>
        <begin position="47"/>
        <end position="69"/>
    </location>
</feature>
<evidence type="ECO:0000256" key="9">
    <source>
        <dbReference type="ARBA" id="ARBA00023065"/>
    </source>
</evidence>
<dbReference type="GO" id="GO:0015293">
    <property type="term" value="F:symporter activity"/>
    <property type="evidence" value="ECO:0007669"/>
    <property type="project" value="UniProtKB-KW"/>
</dbReference>
<feature type="transmembrane region" description="Helical" evidence="14">
    <location>
        <begin position="273"/>
        <end position="295"/>
    </location>
</feature>
<feature type="transmembrane region" description="Helical" evidence="14">
    <location>
        <begin position="75"/>
        <end position="94"/>
    </location>
</feature>
<feature type="transmembrane region" description="Helical" evidence="14">
    <location>
        <begin position="430"/>
        <end position="449"/>
    </location>
</feature>
<dbReference type="PROSITE" id="PS50283">
    <property type="entry name" value="NA_SOLUT_SYMP_3"/>
    <property type="match status" value="1"/>
</dbReference>
<feature type="transmembrane region" description="Helical" evidence="14">
    <location>
        <begin position="6"/>
        <end position="26"/>
    </location>
</feature>
<dbReference type="Proteomes" id="UP000484547">
    <property type="component" value="Unassembled WGS sequence"/>
</dbReference>
<feature type="transmembrane region" description="Helical" evidence="14">
    <location>
        <begin position="371"/>
        <end position="392"/>
    </location>
</feature>
<evidence type="ECO:0000256" key="13">
    <source>
        <dbReference type="RuleBase" id="RU362091"/>
    </source>
</evidence>
<evidence type="ECO:0000256" key="1">
    <source>
        <dbReference type="ARBA" id="ARBA00004651"/>
    </source>
</evidence>
<evidence type="ECO:0000256" key="12">
    <source>
        <dbReference type="ARBA" id="ARBA00033708"/>
    </source>
</evidence>
<protein>
    <submittedName>
        <fullName evidence="15">Sodium:pantothenate symporter</fullName>
    </submittedName>
</protein>
<evidence type="ECO:0000313" key="16">
    <source>
        <dbReference type="EMBL" id="MTU04432.1"/>
    </source>
</evidence>
<dbReference type="AlphaFoldDB" id="A0A7X3BW06"/>
<comment type="catalytic activity">
    <reaction evidence="12">
        <text>L-proline(in) + Na(+)(in) = L-proline(out) + Na(+)(out)</text>
        <dbReference type="Rhea" id="RHEA:28967"/>
        <dbReference type="ChEBI" id="CHEBI:29101"/>
        <dbReference type="ChEBI" id="CHEBI:60039"/>
    </reaction>
</comment>
<comment type="caution">
    <text evidence="15">The sequence shown here is derived from an EMBL/GenBank/DDBJ whole genome shotgun (WGS) entry which is preliminary data.</text>
</comment>
<keyword evidence="7 14" id="KW-1133">Transmembrane helix</keyword>
<evidence type="ECO:0000256" key="3">
    <source>
        <dbReference type="ARBA" id="ARBA00022448"/>
    </source>
</evidence>
<feature type="transmembrane region" description="Helical" evidence="14">
    <location>
        <begin position="318"/>
        <end position="351"/>
    </location>
</feature>
<evidence type="ECO:0000256" key="14">
    <source>
        <dbReference type="SAM" id="Phobius"/>
    </source>
</evidence>
<feature type="transmembrane region" description="Helical" evidence="14">
    <location>
        <begin position="188"/>
        <end position="205"/>
    </location>
</feature>
<reference evidence="17 18" key="1">
    <citation type="journal article" date="2019" name="Nat. Med.">
        <title>A library of human gut bacterial isolates paired with longitudinal multiomics data enables mechanistic microbiome research.</title>
        <authorList>
            <person name="Poyet M."/>
            <person name="Groussin M."/>
            <person name="Gibbons S.M."/>
            <person name="Avila-Pacheco J."/>
            <person name="Jiang X."/>
            <person name="Kearney S.M."/>
            <person name="Perrotta A.R."/>
            <person name="Berdy B."/>
            <person name="Zhao S."/>
            <person name="Lieberman T.D."/>
            <person name="Swanson P.K."/>
            <person name="Smith M."/>
            <person name="Roesemann S."/>
            <person name="Alexander J.E."/>
            <person name="Rich S.A."/>
            <person name="Livny J."/>
            <person name="Vlamakis H."/>
            <person name="Clish C."/>
            <person name="Bullock K."/>
            <person name="Deik A."/>
            <person name="Scott J."/>
            <person name="Pierce K.A."/>
            <person name="Xavier R.J."/>
            <person name="Alm E.J."/>
        </authorList>
    </citation>
    <scope>NUCLEOTIDE SEQUENCE [LARGE SCALE GENOMIC DNA]</scope>
    <source>
        <strain evidence="15 18">BIOML-A13</strain>
        <strain evidence="16 17">BIOML-A3</strain>
    </source>
</reference>
<evidence type="ECO:0000256" key="2">
    <source>
        <dbReference type="ARBA" id="ARBA00006434"/>
    </source>
</evidence>
<keyword evidence="8" id="KW-0915">Sodium</keyword>
<gene>
    <name evidence="15" type="ORF">GMD11_08835</name>
    <name evidence="16" type="ORF">GMD18_08490</name>
</gene>
<evidence type="ECO:0000256" key="4">
    <source>
        <dbReference type="ARBA" id="ARBA00022475"/>
    </source>
</evidence>
<keyword evidence="3" id="KW-0813">Transport</keyword>
<accession>A0A7X3BW06</accession>
<dbReference type="Pfam" id="PF00474">
    <property type="entry name" value="SSF"/>
    <property type="match status" value="1"/>
</dbReference>
<dbReference type="PANTHER" id="PTHR48086:SF3">
    <property type="entry name" value="SODIUM_PROLINE SYMPORTER"/>
    <property type="match status" value="1"/>
</dbReference>
<evidence type="ECO:0000256" key="7">
    <source>
        <dbReference type="ARBA" id="ARBA00022989"/>
    </source>
</evidence>
<feature type="transmembrane region" description="Helical" evidence="14">
    <location>
        <begin position="159"/>
        <end position="181"/>
    </location>
</feature>
<evidence type="ECO:0000256" key="11">
    <source>
        <dbReference type="ARBA" id="ARBA00023201"/>
    </source>
</evidence>
<keyword evidence="10 14" id="KW-0472">Membrane</keyword>
<evidence type="ECO:0000256" key="5">
    <source>
        <dbReference type="ARBA" id="ARBA00022692"/>
    </source>
</evidence>
<comment type="subcellular location">
    <subcellularLocation>
        <location evidence="1">Cell membrane</location>
        <topology evidence="1">Multi-pass membrane protein</topology>
    </subcellularLocation>
</comment>
<keyword evidence="4" id="KW-1003">Cell membrane</keyword>
<feature type="transmembrane region" description="Helical" evidence="14">
    <location>
        <begin position="121"/>
        <end position="139"/>
    </location>
</feature>
<keyword evidence="11" id="KW-0739">Sodium transport</keyword>
<evidence type="ECO:0000256" key="8">
    <source>
        <dbReference type="ARBA" id="ARBA00023053"/>
    </source>
</evidence>